<feature type="transmembrane region" description="Helical" evidence="8">
    <location>
        <begin position="79"/>
        <end position="95"/>
    </location>
</feature>
<keyword evidence="4 8" id="KW-0812">Transmembrane</keyword>
<comment type="caution">
    <text evidence="9">The sequence shown here is derived from an EMBL/GenBank/DDBJ whole genome shotgun (WGS) entry which is preliminary data.</text>
</comment>
<evidence type="ECO:0000313" key="9">
    <source>
        <dbReference type="EMBL" id="MDP8567742.1"/>
    </source>
</evidence>
<dbReference type="InterPro" id="IPR026392">
    <property type="entry name" value="Exo/Archaeosortase_dom"/>
</dbReference>
<evidence type="ECO:0000313" key="10">
    <source>
        <dbReference type="Proteomes" id="UP001225906"/>
    </source>
</evidence>
<organism evidence="9 10">
    <name type="scientific">Methylophilus aquaticus</name>
    <dbReference type="NCBI Taxonomy" id="1971610"/>
    <lineage>
        <taxon>Bacteria</taxon>
        <taxon>Pseudomonadati</taxon>
        <taxon>Pseudomonadota</taxon>
        <taxon>Betaproteobacteria</taxon>
        <taxon>Nitrosomonadales</taxon>
        <taxon>Methylophilaceae</taxon>
        <taxon>Methylophilus</taxon>
    </lineage>
</organism>
<keyword evidence="3" id="KW-0645">Protease</keyword>
<dbReference type="RefSeq" id="WP_306389454.1">
    <property type="nucleotide sequence ID" value="NZ_JAVCAP010000014.1"/>
</dbReference>
<gene>
    <name evidence="9" type="primary">xrtB</name>
    <name evidence="9" type="ORF">Q9291_07760</name>
</gene>
<feature type="transmembrane region" description="Helical" evidence="8">
    <location>
        <begin position="44"/>
        <end position="59"/>
    </location>
</feature>
<sequence length="286" mass="32774">MRKTLLSFNQRPSSWNISLFITFLSMYIPVYWDYFSDSTLLESQSYAWLVIFISGYLFWQEKHIFFNQNDDPECIQKYSIIAQITLLIGIIMYVFGRSQSIPALSVGSQILVISALITQFRGIQTAKHFWFPLFFLIFTIPLPAQILDAITLPLKLAISYTTELILFYADYPIGRNGVILQIGNYQLLVADACAGMKTLVSLEAMGLLYLNLVKHDSWKRNIVLGLLIIPISFISNLIRVIILALLTYHFGDHIGQGFMHKFSGLTLFLIALSLIMAIDQFIQKRY</sequence>
<evidence type="ECO:0000256" key="1">
    <source>
        <dbReference type="ARBA" id="ARBA00004651"/>
    </source>
</evidence>
<dbReference type="EMBL" id="JAVCAP010000014">
    <property type="protein sequence ID" value="MDP8567742.1"/>
    <property type="molecule type" value="Genomic_DNA"/>
</dbReference>
<evidence type="ECO:0000256" key="4">
    <source>
        <dbReference type="ARBA" id="ARBA00022692"/>
    </source>
</evidence>
<dbReference type="InterPro" id="IPR017544">
    <property type="entry name" value="Exosortase-2"/>
</dbReference>
<dbReference type="InterPro" id="IPR013426">
    <property type="entry name" value="EpsH-like"/>
</dbReference>
<evidence type="ECO:0000256" key="3">
    <source>
        <dbReference type="ARBA" id="ARBA00022670"/>
    </source>
</evidence>
<feature type="transmembrane region" description="Helical" evidence="8">
    <location>
        <begin position="129"/>
        <end position="147"/>
    </location>
</feature>
<evidence type="ECO:0000256" key="6">
    <source>
        <dbReference type="ARBA" id="ARBA00022989"/>
    </source>
</evidence>
<dbReference type="NCBIfam" id="TIGR02602">
    <property type="entry name" value="8TM_EpsH"/>
    <property type="match status" value="1"/>
</dbReference>
<keyword evidence="10" id="KW-1185">Reference proteome</keyword>
<comment type="subcellular location">
    <subcellularLocation>
        <location evidence="1">Cell membrane</location>
        <topology evidence="1">Multi-pass membrane protein</topology>
    </subcellularLocation>
</comment>
<dbReference type="Proteomes" id="UP001225906">
    <property type="component" value="Unassembled WGS sequence"/>
</dbReference>
<reference evidence="10" key="1">
    <citation type="journal article" date="2019" name="Int. J. Syst. Evol. Microbiol.">
        <title>The Global Catalogue of Microorganisms (GCM) 10K type strain sequencing project: providing services to taxonomists for standard genome sequencing and annotation.</title>
        <authorList>
            <consortium name="The Broad Institute Genomics Platform"/>
            <consortium name="The Broad Institute Genome Sequencing Center for Infectious Disease"/>
            <person name="Wu L."/>
            <person name="Ma J."/>
        </authorList>
    </citation>
    <scope>NUCLEOTIDE SEQUENCE [LARGE SCALE GENOMIC DNA]</scope>
    <source>
        <strain evidence="10">VKM B-3159</strain>
    </source>
</reference>
<keyword evidence="6 8" id="KW-1133">Transmembrane helix</keyword>
<name>A0ABT9JT57_9PROT</name>
<feature type="transmembrane region" description="Helical" evidence="8">
    <location>
        <begin position="262"/>
        <end position="282"/>
    </location>
</feature>
<accession>A0ABT9JT57</accession>
<evidence type="ECO:0000256" key="8">
    <source>
        <dbReference type="SAM" id="Phobius"/>
    </source>
</evidence>
<feature type="transmembrane region" description="Helical" evidence="8">
    <location>
        <begin position="101"/>
        <end position="117"/>
    </location>
</feature>
<keyword evidence="5" id="KW-0378">Hydrolase</keyword>
<dbReference type="InterPro" id="IPR019127">
    <property type="entry name" value="Exosortase"/>
</dbReference>
<dbReference type="Pfam" id="PF09721">
    <property type="entry name" value="Exosortase_EpsH"/>
    <property type="match status" value="1"/>
</dbReference>
<keyword evidence="7 8" id="KW-0472">Membrane</keyword>
<protein>
    <submittedName>
        <fullName evidence="9">Exosortase B</fullName>
    </submittedName>
</protein>
<feature type="transmembrane region" description="Helical" evidence="8">
    <location>
        <begin position="12"/>
        <end position="32"/>
    </location>
</feature>
<feature type="transmembrane region" description="Helical" evidence="8">
    <location>
        <begin position="222"/>
        <end position="250"/>
    </location>
</feature>
<keyword evidence="2" id="KW-1003">Cell membrane</keyword>
<proteinExistence type="predicted"/>
<evidence type="ECO:0000256" key="5">
    <source>
        <dbReference type="ARBA" id="ARBA00022801"/>
    </source>
</evidence>
<feature type="transmembrane region" description="Helical" evidence="8">
    <location>
        <begin position="185"/>
        <end position="210"/>
    </location>
</feature>
<evidence type="ECO:0000256" key="7">
    <source>
        <dbReference type="ARBA" id="ARBA00023136"/>
    </source>
</evidence>
<evidence type="ECO:0000256" key="2">
    <source>
        <dbReference type="ARBA" id="ARBA00022475"/>
    </source>
</evidence>
<dbReference type="NCBIfam" id="TIGR04178">
    <property type="entry name" value="exo_archaeo"/>
    <property type="match status" value="1"/>
</dbReference>
<dbReference type="NCBIfam" id="TIGR03113">
    <property type="entry name" value="exosort_XrtB"/>
    <property type="match status" value="1"/>
</dbReference>